<comment type="caution">
    <text evidence="2">The sequence shown here is derived from an EMBL/GenBank/DDBJ whole genome shotgun (WGS) entry which is preliminary data.</text>
</comment>
<dbReference type="EMBL" id="SIUB01000004">
    <property type="protein sequence ID" value="TBN53401.1"/>
    <property type="molecule type" value="Genomic_DNA"/>
</dbReference>
<feature type="transmembrane region" description="Helical" evidence="1">
    <location>
        <begin position="21"/>
        <end position="41"/>
    </location>
</feature>
<dbReference type="PANTHER" id="PTHR34980:SF2">
    <property type="entry name" value="INNER MEMBRANE PROTEIN YHAH-RELATED"/>
    <property type="match status" value="1"/>
</dbReference>
<keyword evidence="1" id="KW-0472">Membrane</keyword>
<proteinExistence type="predicted"/>
<dbReference type="GO" id="GO:0005886">
    <property type="term" value="C:plasma membrane"/>
    <property type="evidence" value="ECO:0007669"/>
    <property type="project" value="TreeGrafter"/>
</dbReference>
<accession>A0A4Q9GJG0</accession>
<gene>
    <name evidence="2" type="ORF">EYR15_10315</name>
</gene>
<feature type="transmembrane region" description="Helical" evidence="1">
    <location>
        <begin position="81"/>
        <end position="98"/>
    </location>
</feature>
<evidence type="ECO:0000313" key="3">
    <source>
        <dbReference type="Proteomes" id="UP000291613"/>
    </source>
</evidence>
<dbReference type="PANTHER" id="PTHR34980">
    <property type="entry name" value="INNER MEMBRANE PROTEIN-RELATED-RELATED"/>
    <property type="match status" value="1"/>
</dbReference>
<dbReference type="Pfam" id="PF05656">
    <property type="entry name" value="DUF805"/>
    <property type="match status" value="1"/>
</dbReference>
<feature type="transmembrane region" description="Helical" evidence="1">
    <location>
        <begin position="104"/>
        <end position="123"/>
    </location>
</feature>
<reference evidence="2 3" key="1">
    <citation type="submission" date="2019-02" db="EMBL/GenBank/DDBJ databases">
        <title>Hansschlegelia quercus sp. nov., a novel methylotrophic bacterium from buds of oak (Quercus robur L.).</title>
        <authorList>
            <person name="Agafonova N.V."/>
            <person name="Kaparullina E.N."/>
            <person name="Grouzdev D.S."/>
            <person name="Doronina N.V."/>
        </authorList>
    </citation>
    <scope>NUCLEOTIDE SEQUENCE [LARGE SCALE GENOMIC DNA]</scope>
    <source>
        <strain evidence="2 3">Dub</strain>
    </source>
</reference>
<protein>
    <submittedName>
        <fullName evidence="2">DUF805 domain-containing protein</fullName>
    </submittedName>
</protein>
<keyword evidence="1" id="KW-0812">Transmembrane</keyword>
<dbReference type="InterPro" id="IPR008523">
    <property type="entry name" value="DUF805"/>
</dbReference>
<dbReference type="AlphaFoldDB" id="A0A4Q9GJG0"/>
<feature type="transmembrane region" description="Helical" evidence="1">
    <location>
        <begin position="47"/>
        <end position="69"/>
    </location>
</feature>
<keyword evidence="3" id="KW-1185">Reference proteome</keyword>
<dbReference type="RefSeq" id="WP_131003459.1">
    <property type="nucleotide sequence ID" value="NZ_JBHSZR010000007.1"/>
</dbReference>
<organism evidence="2 3">
    <name type="scientific">Hansschlegelia quercus</name>
    <dbReference type="NCBI Taxonomy" id="2528245"/>
    <lineage>
        <taxon>Bacteria</taxon>
        <taxon>Pseudomonadati</taxon>
        <taxon>Pseudomonadota</taxon>
        <taxon>Alphaproteobacteria</taxon>
        <taxon>Hyphomicrobiales</taxon>
        <taxon>Methylopilaceae</taxon>
        <taxon>Hansschlegelia</taxon>
    </lineage>
</organism>
<evidence type="ECO:0000256" key="1">
    <source>
        <dbReference type="SAM" id="Phobius"/>
    </source>
</evidence>
<name>A0A4Q9GJG0_9HYPH</name>
<dbReference type="Proteomes" id="UP000291613">
    <property type="component" value="Unassembled WGS sequence"/>
</dbReference>
<keyword evidence="1" id="KW-1133">Transmembrane helix</keyword>
<evidence type="ECO:0000313" key="2">
    <source>
        <dbReference type="EMBL" id="TBN53401.1"/>
    </source>
</evidence>
<dbReference type="OrthoDB" id="9812349at2"/>
<sequence length="139" mass="14478">MIRRIAQDYFSFSGRLPRGAYWLRSVVSGLIGAVLAGLAALVQPVGLAIVLPLATLAFVGSLVIAASLVVRRFHDLGRRGWAGLAVVMLAGVASYAGQYGLAPWAASVFAAVVSLALFVYLGFVRGTKGDNAYGPDPLG</sequence>